<evidence type="ECO:0000313" key="2">
    <source>
        <dbReference type="Proteomes" id="UP000584931"/>
    </source>
</evidence>
<sequence>MYGRTESEWEQLIDEAVGFLEEHARAETTVAYTELNNALVLRTGQPAFDFSREVDRKAVGDLLGEVVERTFSEVGAMISAITVYKSGNDAGPGFYTLASEKGLLTPNASPDQRMDFWMTQMIKVYAYYGAR</sequence>
<protein>
    <submittedName>
        <fullName evidence="1">Uncharacterized protein</fullName>
    </submittedName>
</protein>
<evidence type="ECO:0000313" key="1">
    <source>
        <dbReference type="EMBL" id="NYH55729.1"/>
    </source>
</evidence>
<dbReference type="EMBL" id="JACCHL010000001">
    <property type="protein sequence ID" value="NYH55729.1"/>
    <property type="molecule type" value="Genomic_DNA"/>
</dbReference>
<proteinExistence type="predicted"/>
<dbReference type="AlphaFoldDB" id="A0A7Z0BNQ0"/>
<dbReference type="Proteomes" id="UP000584931">
    <property type="component" value="Unassembled WGS sequence"/>
</dbReference>
<reference evidence="1 2" key="1">
    <citation type="submission" date="2020-07" db="EMBL/GenBank/DDBJ databases">
        <title>Sequencing the genomes of 1000 actinobacteria strains.</title>
        <authorList>
            <person name="Klenk H.-P."/>
        </authorList>
    </citation>
    <scope>NUCLEOTIDE SEQUENCE [LARGE SCALE GENOMIC DNA]</scope>
    <source>
        <strain evidence="1 2">DSM 45278</strain>
    </source>
</reference>
<comment type="caution">
    <text evidence="1">The sequence shown here is derived from an EMBL/GenBank/DDBJ whole genome shotgun (WGS) entry which is preliminary data.</text>
</comment>
<organism evidence="1 2">
    <name type="scientific">Nocardiopsis sinuspersici</name>
    <dbReference type="NCBI Taxonomy" id="501010"/>
    <lineage>
        <taxon>Bacteria</taxon>
        <taxon>Bacillati</taxon>
        <taxon>Actinomycetota</taxon>
        <taxon>Actinomycetes</taxon>
        <taxon>Streptosporangiales</taxon>
        <taxon>Nocardiopsidaceae</taxon>
        <taxon>Nocardiopsis</taxon>
    </lineage>
</organism>
<gene>
    <name evidence="1" type="ORF">HNR06_005318</name>
</gene>
<accession>A0A7Z0BNQ0</accession>
<name>A0A7Z0BNQ0_9ACTN</name>
<dbReference type="RefSeq" id="WP_179811705.1">
    <property type="nucleotide sequence ID" value="NZ_JACCHL010000001.1"/>
</dbReference>